<feature type="transmembrane region" description="Helical" evidence="2">
    <location>
        <begin position="40"/>
        <end position="71"/>
    </location>
</feature>
<dbReference type="AlphaFoldDB" id="A0AAN7VM22"/>
<evidence type="ECO:0000313" key="3">
    <source>
        <dbReference type="EMBL" id="KAK5692648.1"/>
    </source>
</evidence>
<gene>
    <name evidence="3" type="ORF">LTR97_010960</name>
</gene>
<feature type="region of interest" description="Disordered" evidence="1">
    <location>
        <begin position="111"/>
        <end position="130"/>
    </location>
</feature>
<keyword evidence="2" id="KW-1133">Transmembrane helix</keyword>
<keyword evidence="2" id="KW-0472">Membrane</keyword>
<proteinExistence type="predicted"/>
<dbReference type="Proteomes" id="UP001310594">
    <property type="component" value="Unassembled WGS sequence"/>
</dbReference>
<accession>A0AAN7VM22</accession>
<name>A0AAN7VM22_9PEZI</name>
<feature type="transmembrane region" description="Helical" evidence="2">
    <location>
        <begin position="471"/>
        <end position="493"/>
    </location>
</feature>
<sequence>MQAQCTATGAASSCMAQYPEMPQASDADTSTADMAKVIEHLLWFIAIGGALLLLSTGRVEAVGLLLLLIIARVNSEELPSKSTSLNLLTTSVDSTTTAGFITVPTNIPTSHTTTTKYSTPPIDHAPTTTNPPNTTFVEKVLLCYSTANGLMYPDKCPADLDLPPPNLEPGDCLQNGVVVHCGAGIRSAASITTMASLESVLKGLWLPLVAYAVGVINGKTMMWVWLGTILNVHVLASPQQVVSEPAVTSTIAVYEASPVGITATVTALQVFTAREDRAIYSATAESDFVVRDTQWLANATMATVLRAAETCPTLYGMQNCPLSTTGPIASSAGHAGPLPLDRLGLGLALPLLVNGRLLYAFYSLIVAAAHVQAQVPGASGLTSAHAPGGPNVGGITSVPLPQLAVNTTTTPAVTVTQTMFVAGPNVQFTPTITEYIAVCTPYCAHMNKEGACDKIQGCEGVVTSGSGSGKIVLAAYVCALAGLVSFVFAWGMTVGRMGLWMDL</sequence>
<organism evidence="3 4">
    <name type="scientific">Elasticomyces elasticus</name>
    <dbReference type="NCBI Taxonomy" id="574655"/>
    <lineage>
        <taxon>Eukaryota</taxon>
        <taxon>Fungi</taxon>
        <taxon>Dikarya</taxon>
        <taxon>Ascomycota</taxon>
        <taxon>Pezizomycotina</taxon>
        <taxon>Dothideomycetes</taxon>
        <taxon>Dothideomycetidae</taxon>
        <taxon>Mycosphaerellales</taxon>
        <taxon>Teratosphaeriaceae</taxon>
        <taxon>Elasticomyces</taxon>
    </lineage>
</organism>
<dbReference type="EMBL" id="JAVRQU010000019">
    <property type="protein sequence ID" value="KAK5692648.1"/>
    <property type="molecule type" value="Genomic_DNA"/>
</dbReference>
<evidence type="ECO:0000256" key="2">
    <source>
        <dbReference type="SAM" id="Phobius"/>
    </source>
</evidence>
<protein>
    <submittedName>
        <fullName evidence="3">Uncharacterized protein</fullName>
    </submittedName>
</protein>
<comment type="caution">
    <text evidence="3">The sequence shown here is derived from an EMBL/GenBank/DDBJ whole genome shotgun (WGS) entry which is preliminary data.</text>
</comment>
<evidence type="ECO:0000256" key="1">
    <source>
        <dbReference type="SAM" id="MobiDB-lite"/>
    </source>
</evidence>
<keyword evidence="2" id="KW-0812">Transmembrane</keyword>
<reference evidence="3" key="1">
    <citation type="submission" date="2023-08" db="EMBL/GenBank/DDBJ databases">
        <title>Black Yeasts Isolated from many extreme environments.</title>
        <authorList>
            <person name="Coleine C."/>
            <person name="Stajich J.E."/>
            <person name="Selbmann L."/>
        </authorList>
    </citation>
    <scope>NUCLEOTIDE SEQUENCE</scope>
    <source>
        <strain evidence="3">CCFEE 5810</strain>
    </source>
</reference>
<evidence type="ECO:0000313" key="4">
    <source>
        <dbReference type="Proteomes" id="UP001310594"/>
    </source>
</evidence>